<evidence type="ECO:0000313" key="2">
    <source>
        <dbReference type="Proteomes" id="UP000799436"/>
    </source>
</evidence>
<dbReference type="PANTHER" id="PTHR39596">
    <property type="match status" value="1"/>
</dbReference>
<gene>
    <name evidence="1" type="ORF">EJ03DRAFT_37607</name>
</gene>
<dbReference type="EMBL" id="ML995820">
    <property type="protein sequence ID" value="KAF2771262.1"/>
    <property type="molecule type" value="Genomic_DNA"/>
</dbReference>
<dbReference type="Proteomes" id="UP000799436">
    <property type="component" value="Unassembled WGS sequence"/>
</dbReference>
<dbReference type="AlphaFoldDB" id="A0A6G1LF88"/>
<reference evidence="1" key="1">
    <citation type="journal article" date="2020" name="Stud. Mycol.">
        <title>101 Dothideomycetes genomes: a test case for predicting lifestyles and emergence of pathogens.</title>
        <authorList>
            <person name="Haridas S."/>
            <person name="Albert R."/>
            <person name="Binder M."/>
            <person name="Bloem J."/>
            <person name="Labutti K."/>
            <person name="Salamov A."/>
            <person name="Andreopoulos B."/>
            <person name="Baker S."/>
            <person name="Barry K."/>
            <person name="Bills G."/>
            <person name="Bluhm B."/>
            <person name="Cannon C."/>
            <person name="Castanera R."/>
            <person name="Culley D."/>
            <person name="Daum C."/>
            <person name="Ezra D."/>
            <person name="Gonzalez J."/>
            <person name="Henrissat B."/>
            <person name="Kuo A."/>
            <person name="Liang C."/>
            <person name="Lipzen A."/>
            <person name="Lutzoni F."/>
            <person name="Magnuson J."/>
            <person name="Mondo S."/>
            <person name="Nolan M."/>
            <person name="Ohm R."/>
            <person name="Pangilinan J."/>
            <person name="Park H.-J."/>
            <person name="Ramirez L."/>
            <person name="Alfaro M."/>
            <person name="Sun H."/>
            <person name="Tritt A."/>
            <person name="Yoshinaga Y."/>
            <person name="Zwiers L.-H."/>
            <person name="Turgeon B."/>
            <person name="Goodwin S."/>
            <person name="Spatafora J."/>
            <person name="Crous P."/>
            <person name="Grigoriev I."/>
        </authorList>
    </citation>
    <scope>NUCLEOTIDE SEQUENCE</scope>
    <source>
        <strain evidence="1">CBS 116005</strain>
    </source>
</reference>
<accession>A0A6G1LF88</accession>
<evidence type="ECO:0000313" key="1">
    <source>
        <dbReference type="EMBL" id="KAF2771262.1"/>
    </source>
</evidence>
<protein>
    <submittedName>
        <fullName evidence="1">Uncharacterized protein</fullName>
    </submittedName>
</protein>
<keyword evidence="2" id="KW-1185">Reference proteome</keyword>
<name>A0A6G1LF88_9PEZI</name>
<proteinExistence type="predicted"/>
<sequence length="402" mass="46112">MTFDPYFTTVEGDRHAATAHSTVLIDMEHLVYCADDANELRFVYESDVLYGRWDEENSLPGFVDSPQRTIWQGFDHDAIPKCRFESYPRMAGFVTGPLWNGNLRDSHPDLQKATNAQVSKKVAAFLQAWFYYGLLSSVVAKKICVSYLMREVSHGQGYLYSLKLQFCLQWMTFRLRKSADTEAASVDVQRQLLQVKTWMQHITTWSHSNFRQKLDAEWPCFMDSFEATMPAIIRLAESIEQARLFALPYCTTLGTLSWLLPFTQAEKRRNMLRQLGWCNFQLKMLGDAVNYSTIDWLFAVGKRQDAQGHETCTTEACNRNDIDESVYQQAHVCADKNCLKVIPDTTKILEALEQDKISVVLFRAPAMNFDSSSPVCQRTNLGRISRYLMFGPTDSEVKPKQA</sequence>
<dbReference type="OrthoDB" id="3940282at2759"/>
<organism evidence="1 2">
    <name type="scientific">Teratosphaeria nubilosa</name>
    <dbReference type="NCBI Taxonomy" id="161662"/>
    <lineage>
        <taxon>Eukaryota</taxon>
        <taxon>Fungi</taxon>
        <taxon>Dikarya</taxon>
        <taxon>Ascomycota</taxon>
        <taxon>Pezizomycotina</taxon>
        <taxon>Dothideomycetes</taxon>
        <taxon>Dothideomycetidae</taxon>
        <taxon>Mycosphaerellales</taxon>
        <taxon>Teratosphaeriaceae</taxon>
        <taxon>Teratosphaeria</taxon>
    </lineage>
</organism>
<dbReference type="PANTHER" id="PTHR39596:SF3">
    <property type="entry name" value="HETEROKARYON INCOMPATIBILITY DOMAIN-CONTAINING PROTEIN"/>
    <property type="match status" value="1"/>
</dbReference>